<comment type="caution">
    <text evidence="2">The sequence shown here is derived from an EMBL/GenBank/DDBJ whole genome shotgun (WGS) entry which is preliminary data.</text>
</comment>
<evidence type="ECO:0000313" key="3">
    <source>
        <dbReference type="Proteomes" id="UP000183805"/>
    </source>
</evidence>
<feature type="chain" id="PRO_5045148908" description="Ig-like domain-containing protein" evidence="1">
    <location>
        <begin position="19"/>
        <end position="969"/>
    </location>
</feature>
<dbReference type="RefSeq" id="WP_074988872.1">
    <property type="nucleotide sequence ID" value="NZ_FPAZ01000005.1"/>
</dbReference>
<sequence length="969" mass="109153">MKQIKTLLAASISLILLAGCNSDDSKDNVEKSKDPINQAPIIILNNAEGVEKQIITITASVQDEGEVTYLWSQNSGALVSLENTKTNTVSFVAPSVTENIKISLNLTVEDEEGLTSSQDVEVEVKQQFVSLTLNGVATDSPLMDATIKATMGEHNFTTTTDSDGTYTLELNVDDDTDMSQLITIEAQGKDDQKEALLQSKLMSFESLKAKAGNDAVLTSDENFGVNVTNLTTAKSALISRENLYKEVETEQDLIRLRNEINAEELVKVATAIKVVLDKSSNNQSLSLPDGITNVLELALNNEKMTQYIKDIEQTPEFTQAKEEMLADEKVVQKPNANGIDTFYYSRGNLYINQVVELNNDGTGQYLLNAFDGTFKWTYSDGIYTLENPEGFYVNESISEVNIDGEVKSVIQKASLYKSELKILSATDNGFIVSETEYTNISYPNGEYDDYQLIDDSIFKVITQAQQVDFTLAQTEFPISLPGPNILIEDVVLGAMTVSLNDDGTGKILELGDTNASINWQLIDDKGKKSLQITLNDYDNQSIIFKQLSDNEGVIQVAVVSEFYDKKYARVGFASLVNESEVFSLETVPGIYSYNFDGKSLEEFWFELWPDGKAVTMSVSDTDNDGELSADESKVFKGNWKLENDVLTITRNLNDYNGCYYIGYDFACWQWNTRQWKLIEQIEDTIYVNHMHQFTYNQGEEPREKTFDNRKFNKASERPILAPLADEILQQIGYQPPIALKGLVSFDTYLDKSLYFVNFDYYQEGEVGYFQFNTDESFEFYQDDQLSTGNYQLFADNQAVLRDNISFNYGKSYGLLAESSNVLITAFDDSIWPQFSNETDAKVYISTVTDNKPVSTIDHLLNRKIYMVDRGDNSEWHISFLQFDKEKVTIYSDESFSVVQAELDYSVTEEGMMSISGNSLFLSLVTDAFNIVVTNVDENDTRDFNYFLFEHQKAIDFVQNANVFQESSTR</sequence>
<accession>A0ABY1GF33</accession>
<proteinExistence type="predicted"/>
<dbReference type="Gene3D" id="2.60.40.10">
    <property type="entry name" value="Immunoglobulins"/>
    <property type="match status" value="1"/>
</dbReference>
<evidence type="ECO:0000313" key="2">
    <source>
        <dbReference type="EMBL" id="SFT60197.1"/>
    </source>
</evidence>
<feature type="signal peptide" evidence="1">
    <location>
        <begin position="1"/>
        <end position="18"/>
    </location>
</feature>
<reference evidence="2 3" key="1">
    <citation type="submission" date="2016-10" db="EMBL/GenBank/DDBJ databases">
        <authorList>
            <person name="Varghese N."/>
            <person name="Submissions S."/>
        </authorList>
    </citation>
    <scope>NUCLEOTIDE SEQUENCE [LARGE SCALE GENOMIC DNA]</scope>
    <source>
        <strain evidence="2 3">CGMCC 1.8499</strain>
    </source>
</reference>
<organism evidence="2 3">
    <name type="scientific">Pseudoalteromonas lipolytica</name>
    <dbReference type="NCBI Taxonomy" id="570156"/>
    <lineage>
        <taxon>Bacteria</taxon>
        <taxon>Pseudomonadati</taxon>
        <taxon>Pseudomonadota</taxon>
        <taxon>Gammaproteobacteria</taxon>
        <taxon>Alteromonadales</taxon>
        <taxon>Pseudoalteromonadaceae</taxon>
        <taxon>Pseudoalteromonas</taxon>
    </lineage>
</organism>
<dbReference type="EMBL" id="FPAZ01000005">
    <property type="protein sequence ID" value="SFT60197.1"/>
    <property type="molecule type" value="Genomic_DNA"/>
</dbReference>
<evidence type="ECO:0008006" key="4">
    <source>
        <dbReference type="Google" id="ProtNLM"/>
    </source>
</evidence>
<protein>
    <recommendedName>
        <fullName evidence="4">Ig-like domain-containing protein</fullName>
    </recommendedName>
</protein>
<dbReference type="Proteomes" id="UP000183805">
    <property type="component" value="Unassembled WGS sequence"/>
</dbReference>
<dbReference type="InterPro" id="IPR013783">
    <property type="entry name" value="Ig-like_fold"/>
</dbReference>
<evidence type="ECO:0000256" key="1">
    <source>
        <dbReference type="SAM" id="SignalP"/>
    </source>
</evidence>
<dbReference type="PROSITE" id="PS51257">
    <property type="entry name" value="PROKAR_LIPOPROTEIN"/>
    <property type="match status" value="1"/>
</dbReference>
<keyword evidence="3" id="KW-1185">Reference proteome</keyword>
<keyword evidence="1" id="KW-0732">Signal</keyword>
<gene>
    <name evidence="2" type="ORF">SAMN04487854_105218</name>
</gene>
<name>A0ABY1GF33_9GAMM</name>